<evidence type="ECO:0000256" key="2">
    <source>
        <dbReference type="ARBA" id="ARBA00022475"/>
    </source>
</evidence>
<accession>A0A4Q0P1L9</accession>
<feature type="transmembrane region" description="Helical" evidence="6">
    <location>
        <begin position="339"/>
        <end position="367"/>
    </location>
</feature>
<evidence type="ECO:0000259" key="7">
    <source>
        <dbReference type="Pfam" id="PF02687"/>
    </source>
</evidence>
<dbReference type="PANTHER" id="PTHR30572:SF18">
    <property type="entry name" value="ABC-TYPE MACROLIDE FAMILY EXPORT SYSTEM PERMEASE COMPONENT 2"/>
    <property type="match status" value="1"/>
</dbReference>
<feature type="domain" description="ABC3 transporter permease C-terminal" evidence="7">
    <location>
        <begin position="688"/>
        <end position="795"/>
    </location>
</feature>
<gene>
    <name evidence="9" type="ORF">DSM02_2555</name>
</gene>
<name>A0A4Q0P1L9_9FLAO</name>
<protein>
    <submittedName>
        <fullName evidence="9">ABC-type lipoprotein release transport system permease subunit</fullName>
    </submittedName>
</protein>
<keyword evidence="10" id="KW-1185">Reference proteome</keyword>
<dbReference type="InterPro" id="IPR050250">
    <property type="entry name" value="Macrolide_Exporter_MacB"/>
</dbReference>
<evidence type="ECO:0000256" key="4">
    <source>
        <dbReference type="ARBA" id="ARBA00022989"/>
    </source>
</evidence>
<evidence type="ECO:0000256" key="6">
    <source>
        <dbReference type="SAM" id="Phobius"/>
    </source>
</evidence>
<feature type="transmembrane region" description="Helical" evidence="6">
    <location>
        <begin position="433"/>
        <end position="456"/>
    </location>
</feature>
<dbReference type="InterPro" id="IPR003838">
    <property type="entry name" value="ABC3_permease_C"/>
</dbReference>
<comment type="subcellular location">
    <subcellularLocation>
        <location evidence="1">Cell membrane</location>
        <topology evidence="1">Multi-pass membrane protein</topology>
    </subcellularLocation>
</comment>
<feature type="transmembrane region" description="Helical" evidence="6">
    <location>
        <begin position="296"/>
        <end position="318"/>
    </location>
</feature>
<feature type="domain" description="MacB-like periplasmic core" evidence="8">
    <location>
        <begin position="20"/>
        <end position="238"/>
    </location>
</feature>
<reference evidence="9 10" key="1">
    <citation type="submission" date="2018-07" db="EMBL/GenBank/DDBJ databases">
        <title>Leeuwenhoekiella genomics.</title>
        <authorList>
            <person name="Tahon G."/>
            <person name="Willems A."/>
        </authorList>
    </citation>
    <scope>NUCLEOTIDE SEQUENCE [LARGE SCALE GENOMIC DNA]</scope>
    <source>
        <strain evidence="9 10">LMG 29608</strain>
    </source>
</reference>
<proteinExistence type="predicted"/>
<evidence type="ECO:0000256" key="5">
    <source>
        <dbReference type="ARBA" id="ARBA00023136"/>
    </source>
</evidence>
<keyword evidence="4 6" id="KW-1133">Transmembrane helix</keyword>
<feature type="transmembrane region" description="Helical" evidence="6">
    <location>
        <begin position="689"/>
        <end position="708"/>
    </location>
</feature>
<keyword evidence="9" id="KW-0449">Lipoprotein</keyword>
<dbReference type="Proteomes" id="UP000289859">
    <property type="component" value="Unassembled WGS sequence"/>
</dbReference>
<dbReference type="GO" id="GO:0022857">
    <property type="term" value="F:transmembrane transporter activity"/>
    <property type="evidence" value="ECO:0007669"/>
    <property type="project" value="TreeGrafter"/>
</dbReference>
<dbReference type="Pfam" id="PF12704">
    <property type="entry name" value="MacB_PCD"/>
    <property type="match status" value="1"/>
</dbReference>
<dbReference type="PANTHER" id="PTHR30572">
    <property type="entry name" value="MEMBRANE COMPONENT OF TRANSPORTER-RELATED"/>
    <property type="match status" value="1"/>
</dbReference>
<evidence type="ECO:0000256" key="1">
    <source>
        <dbReference type="ARBA" id="ARBA00004651"/>
    </source>
</evidence>
<organism evidence="9 10">
    <name type="scientific">Leeuwenhoekiella polynyae</name>
    <dbReference type="NCBI Taxonomy" id="1550906"/>
    <lineage>
        <taxon>Bacteria</taxon>
        <taxon>Pseudomonadati</taxon>
        <taxon>Bacteroidota</taxon>
        <taxon>Flavobacteriia</taxon>
        <taxon>Flavobacteriales</taxon>
        <taxon>Flavobacteriaceae</taxon>
        <taxon>Leeuwenhoekiella</taxon>
    </lineage>
</organism>
<feature type="transmembrane region" description="Helical" evidence="6">
    <location>
        <begin position="21"/>
        <end position="43"/>
    </location>
</feature>
<keyword evidence="5 6" id="KW-0472">Membrane</keyword>
<dbReference type="InterPro" id="IPR025857">
    <property type="entry name" value="MacB_PCD"/>
</dbReference>
<evidence type="ECO:0000313" key="10">
    <source>
        <dbReference type="Proteomes" id="UP000289859"/>
    </source>
</evidence>
<dbReference type="OrthoDB" id="8740261at2"/>
<comment type="caution">
    <text evidence="9">The sequence shown here is derived from an EMBL/GenBank/DDBJ whole genome shotgun (WGS) entry which is preliminary data.</text>
</comment>
<sequence>MLRNYIKIAFRNLWKDKTFTLLNIVGLSTAFAVAVLLGMYAFFELSYDSFHKNRASLYQIYYTEQTPEGIEANEPQAVPFTPALKEEVPGVRQIARYNGKGVLVIFGDKELRMNAAYVDPDFFSMFSFPVIEGNKDKPTSDKSTVTLTVHAANRIFGTQDPLGKTIRVITEGEEKPFTVAAITEDFPEQSSLKFDLALDFSNQASYSYADIKDNWSSNNHEVYMQLAQGMTAAQFEKATVGFSQLHYEDEIESLKRDGAKPDAQGNYRQIRLLPIEDVAYANFDAGIARVEKSMPYLVLGVGFLILFIACVNFINMSIAKSTQRLREIGMRKTLGAGKAQLFFQFWGESILVFVVAAILGGILAFLLVDPFRTLFSTRASFEAIVSVDMVVGFVAALVLITLIAGGYPALLLSKLGTLQALKGKLNLTRKNRVRDFLMVVQFGIAIVLISGTFVLWQQIDFMRNKNLGFNKEQVISLPLNGKLVGAQAVKLLRNKLENHTEIVSITSADNILGLGKDGGQMTSELGFDYKGRGVSTHMLTVGYDYPETLDLKLLAGRSFDRSFATDSLGVLINERMAAQLQEENPLEARLILGDSTVYHVLGVLKDYNFQKLDNAVEPLTVFLEPDSNKYYAFIKTAPNKAASALALLEVIWKDIEPNANFLGSFLDENIDRTFKAEQKMSTMITSGSILAILLSCIGLFAISLLIVAQRRKEIGVRKVVGASVTRITWLLSIDFLKLVGISFAIAAPVAWWLAYNWLQDYANHIRLSIWVFIAAGVAALLISLVTISFRTIRAALKNPVESLRTE</sequence>
<dbReference type="EMBL" id="QOVK01000011">
    <property type="protein sequence ID" value="RXG20384.1"/>
    <property type="molecule type" value="Genomic_DNA"/>
</dbReference>
<feature type="domain" description="ABC3 transporter permease C-terminal" evidence="7">
    <location>
        <begin position="301"/>
        <end position="415"/>
    </location>
</feature>
<evidence type="ECO:0000256" key="3">
    <source>
        <dbReference type="ARBA" id="ARBA00022692"/>
    </source>
</evidence>
<dbReference type="RefSeq" id="WP_128765954.1">
    <property type="nucleotide sequence ID" value="NZ_JBHUOO010000016.1"/>
</dbReference>
<feature type="transmembrane region" description="Helical" evidence="6">
    <location>
        <begin position="387"/>
        <end position="412"/>
    </location>
</feature>
<dbReference type="AlphaFoldDB" id="A0A4Q0P1L9"/>
<dbReference type="Pfam" id="PF02687">
    <property type="entry name" value="FtsX"/>
    <property type="match status" value="2"/>
</dbReference>
<feature type="transmembrane region" description="Helical" evidence="6">
    <location>
        <begin position="729"/>
        <end position="755"/>
    </location>
</feature>
<keyword evidence="3 6" id="KW-0812">Transmembrane</keyword>
<keyword evidence="2" id="KW-1003">Cell membrane</keyword>
<evidence type="ECO:0000313" key="9">
    <source>
        <dbReference type="EMBL" id="RXG20384.1"/>
    </source>
</evidence>
<feature type="transmembrane region" description="Helical" evidence="6">
    <location>
        <begin position="767"/>
        <end position="789"/>
    </location>
</feature>
<dbReference type="GO" id="GO:0005886">
    <property type="term" value="C:plasma membrane"/>
    <property type="evidence" value="ECO:0007669"/>
    <property type="project" value="UniProtKB-SubCell"/>
</dbReference>
<evidence type="ECO:0000259" key="8">
    <source>
        <dbReference type="Pfam" id="PF12704"/>
    </source>
</evidence>